<evidence type="ECO:0000313" key="4">
    <source>
        <dbReference type="EMBL" id="KAF7318922.1"/>
    </source>
</evidence>
<reference evidence="4" key="1">
    <citation type="submission" date="2020-05" db="EMBL/GenBank/DDBJ databases">
        <title>Mycena genomes resolve the evolution of fungal bioluminescence.</title>
        <authorList>
            <person name="Tsai I.J."/>
        </authorList>
    </citation>
    <scope>NUCLEOTIDE SEQUENCE</scope>
    <source>
        <strain evidence="4">110903Hualien_Pintung</strain>
    </source>
</reference>
<dbReference type="InterPro" id="IPR023179">
    <property type="entry name" value="GTP-bd_ortho_bundle_sf"/>
</dbReference>
<name>A0A8H6TLL4_MYCCL</name>
<dbReference type="PANTHER" id="PTHR45782">
    <property type="entry name" value="MITOCHONDRIAL RIBOSOME-ASSOCIATED GTPASE 1"/>
    <property type="match status" value="1"/>
</dbReference>
<dbReference type="EMBL" id="JACAZE010000003">
    <property type="protein sequence ID" value="KAF7318922.1"/>
    <property type="molecule type" value="Genomic_DNA"/>
</dbReference>
<dbReference type="Proteomes" id="UP000613580">
    <property type="component" value="Unassembled WGS sequence"/>
</dbReference>
<evidence type="ECO:0000313" key="5">
    <source>
        <dbReference type="Proteomes" id="UP000613580"/>
    </source>
</evidence>
<dbReference type="PANTHER" id="PTHR45782:SF4">
    <property type="entry name" value="MITOCHONDRIAL RIBOSOME-ASSOCIATED GTPASE 1"/>
    <property type="match status" value="1"/>
</dbReference>
<dbReference type="GO" id="GO:0005525">
    <property type="term" value="F:GTP binding"/>
    <property type="evidence" value="ECO:0007669"/>
    <property type="project" value="UniProtKB-KW"/>
</dbReference>
<dbReference type="AlphaFoldDB" id="A0A8H6TLL4"/>
<keyword evidence="1" id="KW-0547">Nucleotide-binding</keyword>
<evidence type="ECO:0000256" key="2">
    <source>
        <dbReference type="ARBA" id="ARBA00023134"/>
    </source>
</evidence>
<gene>
    <name evidence="4" type="ORF">HMN09_00228000</name>
</gene>
<evidence type="ECO:0000259" key="3">
    <source>
        <dbReference type="Pfam" id="PF01926"/>
    </source>
</evidence>
<dbReference type="InterPro" id="IPR027417">
    <property type="entry name" value="P-loop_NTPase"/>
</dbReference>
<organism evidence="4 5">
    <name type="scientific">Mycena chlorophos</name>
    <name type="common">Agaric fungus</name>
    <name type="synonym">Agaricus chlorophos</name>
    <dbReference type="NCBI Taxonomy" id="658473"/>
    <lineage>
        <taxon>Eukaryota</taxon>
        <taxon>Fungi</taxon>
        <taxon>Dikarya</taxon>
        <taxon>Basidiomycota</taxon>
        <taxon>Agaricomycotina</taxon>
        <taxon>Agaricomycetes</taxon>
        <taxon>Agaricomycetidae</taxon>
        <taxon>Agaricales</taxon>
        <taxon>Marasmiineae</taxon>
        <taxon>Mycenaceae</taxon>
        <taxon>Mycena</taxon>
    </lineage>
</organism>
<dbReference type="Gene3D" id="3.40.50.300">
    <property type="entry name" value="P-loop containing nucleotide triphosphate hydrolases"/>
    <property type="match status" value="1"/>
</dbReference>
<keyword evidence="2" id="KW-0342">GTP-binding</keyword>
<sequence length="452" mass="50203">MLESLPAPHSWYPGHMTRFFRQLPALLSRTNVVLEVRDARLPLTSINPRLESAIQTWRMGRGWSPSDPGTRLFDSVACERIVVFNKRDLVPVWGLAPFRQAMDRKFRGQQNIFASCQRLQDIRRLHEQLVSIANRYPYAMEMNVLVVGMPNVGKSTLLNSLRSMGFDGKTPKALRTSANPGLTQALSTRLKLSLSPPVYAFDSPGVMLPFMGHGTQGAERGVKLALIAGIKEGLYDVEALALYLLYKLNKLNPTNPAYLELLPPGTLPIDELETFLDILAERMGMLGKGGVLDRRRAAQHFVLWWRGEGNLLASSTSFTPKSSSALRIGAPSAPQVGSPGALTHLSDGALIEATTKTRTTGHAPPGWGFDLEWELTPEEMERGLSPQNMQLKMEACIDTHVAQMKEEESSENNVSVTQRRKQVITERKAKIAAKAKAMTKAIRAAEARRRQR</sequence>
<dbReference type="InterPro" id="IPR006073">
    <property type="entry name" value="GTP-bd"/>
</dbReference>
<dbReference type="SUPFAM" id="SSF52540">
    <property type="entry name" value="P-loop containing nucleoside triphosphate hydrolases"/>
    <property type="match status" value="1"/>
</dbReference>
<protein>
    <submittedName>
        <fullName evidence="4">Mitochondrial GTPase</fullName>
    </submittedName>
</protein>
<dbReference type="OrthoDB" id="269151at2759"/>
<keyword evidence="5" id="KW-1185">Reference proteome</keyword>
<evidence type="ECO:0000256" key="1">
    <source>
        <dbReference type="ARBA" id="ARBA00022741"/>
    </source>
</evidence>
<proteinExistence type="predicted"/>
<comment type="caution">
    <text evidence="4">The sequence shown here is derived from an EMBL/GenBank/DDBJ whole genome shotgun (WGS) entry which is preliminary data.</text>
</comment>
<feature type="domain" description="G" evidence="3">
    <location>
        <begin position="144"/>
        <end position="211"/>
    </location>
</feature>
<dbReference type="Gene3D" id="1.10.1580.10">
    <property type="match status" value="1"/>
</dbReference>
<accession>A0A8H6TLL4</accession>
<dbReference type="GO" id="GO:0005739">
    <property type="term" value="C:mitochondrion"/>
    <property type="evidence" value="ECO:0007669"/>
    <property type="project" value="TreeGrafter"/>
</dbReference>
<dbReference type="GO" id="GO:0032543">
    <property type="term" value="P:mitochondrial translation"/>
    <property type="evidence" value="ECO:0007669"/>
    <property type="project" value="TreeGrafter"/>
</dbReference>
<dbReference type="GO" id="GO:0003924">
    <property type="term" value="F:GTPase activity"/>
    <property type="evidence" value="ECO:0007669"/>
    <property type="project" value="TreeGrafter"/>
</dbReference>
<dbReference type="Pfam" id="PF01926">
    <property type="entry name" value="MMR_HSR1"/>
    <property type="match status" value="1"/>
</dbReference>